<dbReference type="InterPro" id="IPR013762">
    <property type="entry name" value="Integrase-like_cat_sf"/>
</dbReference>
<dbReference type="PANTHER" id="PTHR30349">
    <property type="entry name" value="PHAGE INTEGRASE-RELATED"/>
    <property type="match status" value="1"/>
</dbReference>
<dbReference type="InterPro" id="IPR002104">
    <property type="entry name" value="Integrase_catalytic"/>
</dbReference>
<reference evidence="5" key="1">
    <citation type="submission" date="2024-07" db="EMBL/GenBank/DDBJ databases">
        <title>Complete genome sequences of cellulolytic bacteria, Kitasatospora sp. CMC57 and Streptomyces sp. CMC78, isolated from Japanese agricultural soil.</title>
        <authorList>
            <person name="Hashimoto T."/>
            <person name="Ito M."/>
            <person name="Iwamoto M."/>
            <person name="Fukahori D."/>
            <person name="Shoda T."/>
            <person name="Sakoda M."/>
            <person name="Morohoshi T."/>
            <person name="Mitsuboshi M."/>
            <person name="Nishizawa T."/>
        </authorList>
    </citation>
    <scope>NUCLEOTIDE SEQUENCE</scope>
    <source>
        <strain evidence="5">CMC78</strain>
    </source>
</reference>
<keyword evidence="2" id="KW-0238">DNA-binding</keyword>
<dbReference type="InterPro" id="IPR011010">
    <property type="entry name" value="DNA_brk_join_enz"/>
</dbReference>
<dbReference type="PANTHER" id="PTHR30349:SF41">
    <property type="entry name" value="INTEGRASE_RECOMBINASE PROTEIN MJ0367-RELATED"/>
    <property type="match status" value="1"/>
</dbReference>
<dbReference type="GO" id="GO:0015074">
    <property type="term" value="P:DNA integration"/>
    <property type="evidence" value="ECO:0007669"/>
    <property type="project" value="InterPro"/>
</dbReference>
<dbReference type="SUPFAM" id="SSF56349">
    <property type="entry name" value="DNA breaking-rejoining enzymes"/>
    <property type="match status" value="1"/>
</dbReference>
<dbReference type="CDD" id="cd00397">
    <property type="entry name" value="DNA_BRE_C"/>
    <property type="match status" value="1"/>
</dbReference>
<keyword evidence="3" id="KW-0233">DNA recombination</keyword>
<evidence type="ECO:0000256" key="2">
    <source>
        <dbReference type="ARBA" id="ARBA00023125"/>
    </source>
</evidence>
<proteinExistence type="inferred from homology"/>
<dbReference type="KEGG" id="stcm:SCMC78_12460"/>
<dbReference type="RefSeq" id="WP_408053442.1">
    <property type="nucleotide sequence ID" value="NZ_AP035884.1"/>
</dbReference>
<dbReference type="InterPro" id="IPR050090">
    <property type="entry name" value="Tyrosine_recombinase_XerCD"/>
</dbReference>
<sequence>MFLSTTVNTKGRPYAPRTITAYRDAAISFNTRLTKEGVEGDFTVVDTDTLNRYFRWYLETHDGPAATNTRQRNLHPIFLWLSEDYDHPDPYSGNFRWYSASGQSKPRTLTRSFISDLLKVTGNGSPRVRDFETVRDHAMIRMLTEGLRAEELMSLTLGTVDLIRGVVSVIPLKEARATGIGRTVPIQPATVQAVRRYLRVRQSHRYAETEWLWLGTRNRGHLKYAGLYRMLRRCAERAGYDPSAVSPHAFRHTWAGDLLEAGVSSVDVMTAAGWTSSEMLRRYGADTATERAISAVHRLGSRY</sequence>
<dbReference type="Pfam" id="PF00589">
    <property type="entry name" value="Phage_integrase"/>
    <property type="match status" value="1"/>
</dbReference>
<accession>A0AB33K724</accession>
<dbReference type="PROSITE" id="PS51898">
    <property type="entry name" value="TYR_RECOMBINASE"/>
    <property type="match status" value="1"/>
</dbReference>
<feature type="domain" description="Tyr recombinase" evidence="4">
    <location>
        <begin position="104"/>
        <end position="297"/>
    </location>
</feature>
<evidence type="ECO:0000313" key="5">
    <source>
        <dbReference type="EMBL" id="BFP51439.1"/>
    </source>
</evidence>
<organism evidence="5">
    <name type="scientific">Streptomyces sp. CMC78</name>
    <dbReference type="NCBI Taxonomy" id="3231512"/>
    <lineage>
        <taxon>Bacteria</taxon>
        <taxon>Bacillati</taxon>
        <taxon>Actinomycetota</taxon>
        <taxon>Actinomycetes</taxon>
        <taxon>Kitasatosporales</taxon>
        <taxon>Streptomycetaceae</taxon>
        <taxon>Streptomyces</taxon>
    </lineage>
</organism>
<protein>
    <recommendedName>
        <fullName evidence="4">Tyr recombinase domain-containing protein</fullName>
    </recommendedName>
</protein>
<dbReference type="AlphaFoldDB" id="A0AB33K724"/>
<dbReference type="GO" id="GO:0006310">
    <property type="term" value="P:DNA recombination"/>
    <property type="evidence" value="ECO:0007669"/>
    <property type="project" value="UniProtKB-KW"/>
</dbReference>
<evidence type="ECO:0000256" key="1">
    <source>
        <dbReference type="ARBA" id="ARBA00008857"/>
    </source>
</evidence>
<name>A0AB33K724_9ACTN</name>
<dbReference type="EMBL" id="AP035884">
    <property type="protein sequence ID" value="BFP51439.1"/>
    <property type="molecule type" value="Genomic_DNA"/>
</dbReference>
<dbReference type="Gene3D" id="1.10.443.10">
    <property type="entry name" value="Intergrase catalytic core"/>
    <property type="match status" value="1"/>
</dbReference>
<dbReference type="GO" id="GO:0003677">
    <property type="term" value="F:DNA binding"/>
    <property type="evidence" value="ECO:0007669"/>
    <property type="project" value="UniProtKB-KW"/>
</dbReference>
<comment type="similarity">
    <text evidence="1">Belongs to the 'phage' integrase family.</text>
</comment>
<gene>
    <name evidence="5" type="ORF">SCMC78_12460</name>
</gene>
<evidence type="ECO:0000256" key="3">
    <source>
        <dbReference type="ARBA" id="ARBA00023172"/>
    </source>
</evidence>
<evidence type="ECO:0000259" key="4">
    <source>
        <dbReference type="PROSITE" id="PS51898"/>
    </source>
</evidence>